<dbReference type="CDD" id="cd02440">
    <property type="entry name" value="AdoMet_MTases"/>
    <property type="match status" value="1"/>
</dbReference>
<evidence type="ECO:0000313" key="5">
    <source>
        <dbReference type="EMBL" id="MBA4603160.1"/>
    </source>
</evidence>
<keyword evidence="2 5" id="KW-0808">Transferase</keyword>
<accession>A0A7W1XUD2</accession>
<dbReference type="EMBL" id="JACEOL010000042">
    <property type="protein sequence ID" value="MBA4603160.1"/>
    <property type="molecule type" value="Genomic_DNA"/>
</dbReference>
<keyword evidence="3" id="KW-0175">Coiled coil</keyword>
<dbReference type="PANTHER" id="PTHR47816:SF4">
    <property type="entry name" value="RIBOSOMAL RNA SMALL SUBUNIT METHYLTRANSFERASE C"/>
    <property type="match status" value="1"/>
</dbReference>
<name>A0A7W1XUD2_9BACL</name>
<feature type="coiled-coil region" evidence="3">
    <location>
        <begin position="89"/>
        <end position="116"/>
    </location>
</feature>
<dbReference type="InterPro" id="IPR007848">
    <property type="entry name" value="Small_mtfrase_dom"/>
</dbReference>
<dbReference type="GO" id="GO:0032259">
    <property type="term" value="P:methylation"/>
    <property type="evidence" value="ECO:0007669"/>
    <property type="project" value="UniProtKB-KW"/>
</dbReference>
<evidence type="ECO:0000256" key="3">
    <source>
        <dbReference type="SAM" id="Coils"/>
    </source>
</evidence>
<feature type="domain" description="Methyltransferase small" evidence="4">
    <location>
        <begin position="28"/>
        <end position="195"/>
    </location>
</feature>
<proteinExistence type="predicted"/>
<protein>
    <submittedName>
        <fullName evidence="5">Class I SAM-dependent methyltransferase</fullName>
    </submittedName>
</protein>
<dbReference type="Gene3D" id="3.40.50.150">
    <property type="entry name" value="Vaccinia Virus protein VP39"/>
    <property type="match status" value="1"/>
</dbReference>
<dbReference type="InterPro" id="IPR046977">
    <property type="entry name" value="RsmC/RlmG"/>
</dbReference>
<evidence type="ECO:0000313" key="6">
    <source>
        <dbReference type="Proteomes" id="UP000538292"/>
    </source>
</evidence>
<reference evidence="5 6" key="1">
    <citation type="submission" date="2020-07" db="EMBL/GenBank/DDBJ databases">
        <title>Thermoactinomyces phylogeny.</title>
        <authorList>
            <person name="Dunlap C."/>
        </authorList>
    </citation>
    <scope>NUCLEOTIDE SEQUENCE [LARGE SCALE GENOMIC DNA]</scope>
    <source>
        <strain evidence="5 6">AMNI-1</strain>
    </source>
</reference>
<evidence type="ECO:0000256" key="2">
    <source>
        <dbReference type="ARBA" id="ARBA00022679"/>
    </source>
</evidence>
<dbReference type="SUPFAM" id="SSF53335">
    <property type="entry name" value="S-adenosyl-L-methionine-dependent methyltransferases"/>
    <property type="match status" value="1"/>
</dbReference>
<evidence type="ECO:0000256" key="1">
    <source>
        <dbReference type="ARBA" id="ARBA00022603"/>
    </source>
</evidence>
<dbReference type="RefSeq" id="WP_181741421.1">
    <property type="nucleotide sequence ID" value="NZ_JACEOL010000042.1"/>
</dbReference>
<gene>
    <name evidence="5" type="ORF">H2C83_12700</name>
</gene>
<comment type="caution">
    <text evidence="5">The sequence shown here is derived from an EMBL/GenBank/DDBJ whole genome shotgun (WGS) entry which is preliminary data.</text>
</comment>
<dbReference type="InterPro" id="IPR029063">
    <property type="entry name" value="SAM-dependent_MTases_sf"/>
</dbReference>
<evidence type="ECO:0000259" key="4">
    <source>
        <dbReference type="Pfam" id="PF05175"/>
    </source>
</evidence>
<dbReference type="Pfam" id="PF05175">
    <property type="entry name" value="MTS"/>
    <property type="match status" value="1"/>
</dbReference>
<organism evidence="5 6">
    <name type="scientific">Thermoactinomyces mirandus</name>
    <dbReference type="NCBI Taxonomy" id="2756294"/>
    <lineage>
        <taxon>Bacteria</taxon>
        <taxon>Bacillati</taxon>
        <taxon>Bacillota</taxon>
        <taxon>Bacilli</taxon>
        <taxon>Bacillales</taxon>
        <taxon>Thermoactinomycetaceae</taxon>
        <taxon>Thermoactinomyces</taxon>
    </lineage>
</organism>
<dbReference type="AlphaFoldDB" id="A0A7W1XUD2"/>
<sequence length="200" mass="22326">MSDHYFSAKPEAQEEGRRVRAVLLGQPFTFYTDAGVFSKKGIDFGSRLLIETVKIEPRSHVLDLGCGYGAIGIAVAKTVPHVKVTMVDINERAIRLAKENTELNQVENQVKIMISDRFSALEGEAFDHILLNPPIRTGKKTVYAMFEEASKALVSGGSLWIVIRKQQGAVSAKKELEQLFSSVDVVDRKKGYWVIRSRND</sequence>
<dbReference type="PANTHER" id="PTHR47816">
    <property type="entry name" value="RIBOSOMAL RNA SMALL SUBUNIT METHYLTRANSFERASE C"/>
    <property type="match status" value="1"/>
</dbReference>
<keyword evidence="6" id="KW-1185">Reference proteome</keyword>
<dbReference type="Proteomes" id="UP000538292">
    <property type="component" value="Unassembled WGS sequence"/>
</dbReference>
<dbReference type="GO" id="GO:0008757">
    <property type="term" value="F:S-adenosylmethionine-dependent methyltransferase activity"/>
    <property type="evidence" value="ECO:0007669"/>
    <property type="project" value="InterPro"/>
</dbReference>
<keyword evidence="1 5" id="KW-0489">Methyltransferase</keyword>